<feature type="compositionally biased region" description="Polar residues" evidence="1">
    <location>
        <begin position="479"/>
        <end position="488"/>
    </location>
</feature>
<feature type="compositionally biased region" description="Basic and acidic residues" evidence="1">
    <location>
        <begin position="353"/>
        <end position="362"/>
    </location>
</feature>
<reference evidence="3 4" key="1">
    <citation type="submission" date="2019-01" db="EMBL/GenBank/DDBJ databases">
        <title>Draft Genome and Complete Hox-Cluster Characterization of the Sterlet Sturgeon (Acipenser ruthenus).</title>
        <authorList>
            <person name="Wei Q."/>
        </authorList>
    </citation>
    <scope>NUCLEOTIDE SEQUENCE [LARGE SCALE GENOMIC DNA]</scope>
    <source>
        <strain evidence="3">WHYD16114868_AA</strain>
        <tissue evidence="3">Blood</tissue>
    </source>
</reference>
<keyword evidence="4" id="KW-1185">Reference proteome</keyword>
<feature type="compositionally biased region" description="Polar residues" evidence="1">
    <location>
        <begin position="397"/>
        <end position="414"/>
    </location>
</feature>
<feature type="compositionally biased region" description="Polar residues" evidence="1">
    <location>
        <begin position="369"/>
        <end position="380"/>
    </location>
</feature>
<comment type="caution">
    <text evidence="3">The sequence shown here is derived from an EMBL/GenBank/DDBJ whole genome shotgun (WGS) entry which is preliminary data.</text>
</comment>
<accession>A0A662YKZ6</accession>
<feature type="region of interest" description="Disordered" evidence="1">
    <location>
        <begin position="20"/>
        <end position="43"/>
    </location>
</feature>
<feature type="region of interest" description="Disordered" evidence="1">
    <location>
        <begin position="463"/>
        <end position="516"/>
    </location>
</feature>
<dbReference type="AlphaFoldDB" id="A0A662YKZ6"/>
<feature type="compositionally biased region" description="Basic and acidic residues" evidence="1">
    <location>
        <begin position="26"/>
        <end position="37"/>
    </location>
</feature>
<feature type="domain" description="R3H-associated N-terminal" evidence="2">
    <location>
        <begin position="73"/>
        <end position="143"/>
    </location>
</feature>
<protein>
    <submittedName>
        <fullName evidence="3">R3H domain-containing protein 4</fullName>
    </submittedName>
</protein>
<dbReference type="Pfam" id="PF13902">
    <property type="entry name" value="R3H-assoc"/>
    <property type="match status" value="1"/>
</dbReference>
<dbReference type="InterPro" id="IPR039629">
    <property type="entry name" value="R3HDM4"/>
</dbReference>
<evidence type="ECO:0000259" key="2">
    <source>
        <dbReference type="Pfam" id="PF13902"/>
    </source>
</evidence>
<evidence type="ECO:0000313" key="3">
    <source>
        <dbReference type="EMBL" id="RXM97430.1"/>
    </source>
</evidence>
<sequence>MNRSGEEQEKLLVYLEEEAKRKRSTKLPEKAENDQREGYTGVPRGEADGFFLSTAAICFQGSTGEQRVSPAKRKQHFINQAIRNSDLTPKAKGRKSLRRLENTRYLANLLERDECSKDEEEESEQTAPPSIFTEACTNENYVQCVALRPPATCNYDCNNIALPRPVAWIPIEGPGSCSFPFPYGAHTEAGLSRSVPLHCPWSYSPPTVPQLRPAGVSRVVRHEPRAPSRQAQCCFESARRPVVKEDPLPATSMQKGETLQASGFPAHMVSTEHHNLILQGKTQNSILAGVMPPETSDVCSSKPGANTKRPATLEGALCSSPDQGPIAPKLQGLHDAKRASRAGRSGDVTSAKRLPDTPQEKNKRIKRLSTASLLPKTSYSPEPCHTQCKVCAEPKPLTTTGQSSDNPGESTFKSLDSVKRKAASKSNQVAGGPYQVSPDKKIKIRSPLAQVIEHETIEVDYQQSLHKTSDGPKALPTTPELSPSSITDSLRAGTLPSLQDSGLEVEVTDNSSDEDPPGFVGKVGSELCWLLPRCPLPPQGLSGPYTCSACLATFRSMASLVFHIRYGRMKNDFSCLMLIRKSQRPKPKPTLITYLRKKIRLFKRMLKNKQKLRWDI</sequence>
<dbReference type="InterPro" id="IPR025952">
    <property type="entry name" value="R3H-assoc_dom"/>
</dbReference>
<dbReference type="PANTHER" id="PTHR32019:SF2">
    <property type="entry name" value="R3H DOMAIN-CONTAINING PROTEIN 4"/>
    <property type="match status" value="1"/>
</dbReference>
<dbReference type="PANTHER" id="PTHR32019">
    <property type="entry name" value="R3H DOMAIN-CONTAINING PROTEIN 4"/>
    <property type="match status" value="1"/>
</dbReference>
<evidence type="ECO:0000313" key="4">
    <source>
        <dbReference type="Proteomes" id="UP000289886"/>
    </source>
</evidence>
<evidence type="ECO:0000256" key="1">
    <source>
        <dbReference type="SAM" id="MobiDB-lite"/>
    </source>
</evidence>
<feature type="region of interest" description="Disordered" evidence="1">
    <location>
        <begin position="292"/>
        <end position="438"/>
    </location>
</feature>
<name>A0A662YKZ6_ACIRT</name>
<organism evidence="3 4">
    <name type="scientific">Acipenser ruthenus</name>
    <name type="common">Sterlet sturgeon</name>
    <dbReference type="NCBI Taxonomy" id="7906"/>
    <lineage>
        <taxon>Eukaryota</taxon>
        <taxon>Metazoa</taxon>
        <taxon>Chordata</taxon>
        <taxon>Craniata</taxon>
        <taxon>Vertebrata</taxon>
        <taxon>Euteleostomi</taxon>
        <taxon>Actinopterygii</taxon>
        <taxon>Chondrostei</taxon>
        <taxon>Acipenseriformes</taxon>
        <taxon>Acipenseridae</taxon>
        <taxon>Acipenser</taxon>
    </lineage>
</organism>
<dbReference type="Proteomes" id="UP000289886">
    <property type="component" value="Unassembled WGS sequence"/>
</dbReference>
<proteinExistence type="predicted"/>
<dbReference type="EMBL" id="SCEB01001093">
    <property type="protein sequence ID" value="RXM97430.1"/>
    <property type="molecule type" value="Genomic_DNA"/>
</dbReference>
<gene>
    <name evidence="3" type="ORF">EOD39_14442</name>
</gene>